<name>A0AAW2WBI9_SESRA</name>
<sequence length="163" mass="18620">MLITEVKRYLDDAFSIKDLGYARFFLGLEITYYVDGTSVSQHKYIRDIIQDVGLLHSRPTSTPLSLGLKLTSHGDVVLADPELYRRLVGRLLYLSFTRPNISYRIQQLSQFVHKPCQSQMDAALHLVRYLKGCLDKGLFFLASNLSVFTTYCDADWASCIDSR</sequence>
<reference evidence="2" key="2">
    <citation type="journal article" date="2024" name="Plant">
        <title>Genomic evolution and insights into agronomic trait innovations of Sesamum species.</title>
        <authorList>
            <person name="Miao H."/>
            <person name="Wang L."/>
            <person name="Qu L."/>
            <person name="Liu H."/>
            <person name="Sun Y."/>
            <person name="Le M."/>
            <person name="Wang Q."/>
            <person name="Wei S."/>
            <person name="Zheng Y."/>
            <person name="Lin W."/>
            <person name="Duan Y."/>
            <person name="Cao H."/>
            <person name="Xiong S."/>
            <person name="Wang X."/>
            <person name="Wei L."/>
            <person name="Li C."/>
            <person name="Ma Q."/>
            <person name="Ju M."/>
            <person name="Zhao R."/>
            <person name="Li G."/>
            <person name="Mu C."/>
            <person name="Tian Q."/>
            <person name="Mei H."/>
            <person name="Zhang T."/>
            <person name="Gao T."/>
            <person name="Zhang H."/>
        </authorList>
    </citation>
    <scope>NUCLEOTIDE SEQUENCE</scope>
    <source>
        <strain evidence="2">G02</strain>
    </source>
</reference>
<proteinExistence type="predicted"/>
<protein>
    <submittedName>
        <fullName evidence="2">Retrovirus-related Pol polyprotein from transposon RE2</fullName>
    </submittedName>
</protein>
<dbReference type="Pfam" id="PF07727">
    <property type="entry name" value="RVT_2"/>
    <property type="match status" value="1"/>
</dbReference>
<dbReference type="InterPro" id="IPR013103">
    <property type="entry name" value="RVT_2"/>
</dbReference>
<dbReference type="PANTHER" id="PTHR11439:SF511">
    <property type="match status" value="1"/>
</dbReference>
<reference evidence="2" key="1">
    <citation type="submission" date="2020-06" db="EMBL/GenBank/DDBJ databases">
        <authorList>
            <person name="Li T."/>
            <person name="Hu X."/>
            <person name="Zhang T."/>
            <person name="Song X."/>
            <person name="Zhang H."/>
            <person name="Dai N."/>
            <person name="Sheng W."/>
            <person name="Hou X."/>
            <person name="Wei L."/>
        </authorList>
    </citation>
    <scope>NUCLEOTIDE SEQUENCE</scope>
    <source>
        <strain evidence="2">G02</strain>
        <tissue evidence="2">Leaf</tissue>
    </source>
</reference>
<dbReference type="EMBL" id="JACGWJ010000002">
    <property type="protein sequence ID" value="KAL0437441.1"/>
    <property type="molecule type" value="Genomic_DNA"/>
</dbReference>
<dbReference type="PANTHER" id="PTHR11439">
    <property type="entry name" value="GAG-POL-RELATED RETROTRANSPOSON"/>
    <property type="match status" value="1"/>
</dbReference>
<gene>
    <name evidence="2" type="ORF">Sradi_0452000</name>
</gene>
<accession>A0AAW2WBI9</accession>
<evidence type="ECO:0000313" key="2">
    <source>
        <dbReference type="EMBL" id="KAL0437441.1"/>
    </source>
</evidence>
<organism evidence="2">
    <name type="scientific">Sesamum radiatum</name>
    <name type="common">Black benniseed</name>
    <dbReference type="NCBI Taxonomy" id="300843"/>
    <lineage>
        <taxon>Eukaryota</taxon>
        <taxon>Viridiplantae</taxon>
        <taxon>Streptophyta</taxon>
        <taxon>Embryophyta</taxon>
        <taxon>Tracheophyta</taxon>
        <taxon>Spermatophyta</taxon>
        <taxon>Magnoliopsida</taxon>
        <taxon>eudicotyledons</taxon>
        <taxon>Gunneridae</taxon>
        <taxon>Pentapetalae</taxon>
        <taxon>asterids</taxon>
        <taxon>lamiids</taxon>
        <taxon>Lamiales</taxon>
        <taxon>Pedaliaceae</taxon>
        <taxon>Sesamum</taxon>
    </lineage>
</organism>
<dbReference type="AlphaFoldDB" id="A0AAW2WBI9"/>
<comment type="caution">
    <text evidence="2">The sequence shown here is derived from an EMBL/GenBank/DDBJ whole genome shotgun (WGS) entry which is preliminary data.</text>
</comment>
<evidence type="ECO:0000259" key="1">
    <source>
        <dbReference type="Pfam" id="PF07727"/>
    </source>
</evidence>
<feature type="domain" description="Reverse transcriptase Ty1/copia-type" evidence="1">
    <location>
        <begin position="2"/>
        <end position="64"/>
    </location>
</feature>